<reference evidence="3 4" key="1">
    <citation type="submission" date="2013-01" db="EMBL/GenBank/DDBJ databases">
        <authorList>
            <person name="Bench S."/>
        </authorList>
    </citation>
    <scope>NUCLEOTIDE SEQUENCE [LARGE SCALE GENOMIC DNA]</scope>
    <source>
        <strain evidence="3 4">WH 8502</strain>
    </source>
</reference>
<dbReference type="GO" id="GO:0004035">
    <property type="term" value="F:alkaline phosphatase activity"/>
    <property type="evidence" value="ECO:0007669"/>
    <property type="project" value="UniProtKB-EC"/>
</dbReference>
<accession>T2IEJ0</accession>
<dbReference type="AlphaFoldDB" id="T2IEJ0"/>
<keyword evidence="3" id="KW-0378">Hydrolase</keyword>
<dbReference type="InterPro" id="IPR015943">
    <property type="entry name" value="WD40/YVTN_repeat-like_dom_sf"/>
</dbReference>
<dbReference type="InterPro" id="IPR055188">
    <property type="entry name" value="Choice_anch_I"/>
</dbReference>
<dbReference type="PANTHER" id="PTHR46928:SF1">
    <property type="entry name" value="MESENCHYME-SPECIFIC CELL SURFACE GLYCOPROTEIN"/>
    <property type="match status" value="1"/>
</dbReference>
<reference evidence="3 4" key="2">
    <citation type="submission" date="2013-09" db="EMBL/GenBank/DDBJ databases">
        <title>Whole genome comparison of six Crocosphaera watsonii strains with differing phenotypes.</title>
        <authorList>
            <person name="Bench S.R."/>
            <person name="Heller P."/>
            <person name="Frank I."/>
            <person name="Arciniega M."/>
            <person name="Shilova I.N."/>
            <person name="Zehr J.P."/>
        </authorList>
    </citation>
    <scope>NUCLEOTIDE SEQUENCE [LARGE SCALE GENOMIC DNA]</scope>
    <source>
        <strain evidence="3 4">WH 8502</strain>
    </source>
</reference>
<dbReference type="Pfam" id="PF22494">
    <property type="entry name" value="choice_anch_I"/>
    <property type="match status" value="1"/>
</dbReference>
<dbReference type="SUPFAM" id="SSF51004">
    <property type="entry name" value="C-terminal (heme d1) domain of cytochrome cd1-nitrite reductase"/>
    <property type="match status" value="1"/>
</dbReference>
<dbReference type="EC" id="3.1.3.1" evidence="3"/>
<dbReference type="RefSeq" id="WP_021830750.1">
    <property type="nucleotide sequence ID" value="NZ_CAQK01000475.1"/>
</dbReference>
<name>T2IEJ0_CROWT</name>
<comment type="caution">
    <text evidence="3">The sequence shown here is derived from an EMBL/GenBank/DDBJ whole genome shotgun (WGS) entry which is preliminary data.</text>
</comment>
<feature type="region of interest" description="Disordered" evidence="1">
    <location>
        <begin position="369"/>
        <end position="392"/>
    </location>
</feature>
<evidence type="ECO:0000313" key="3">
    <source>
        <dbReference type="EMBL" id="CCQ51453.1"/>
    </source>
</evidence>
<proteinExistence type="predicted"/>
<dbReference type="InterPro" id="IPR011048">
    <property type="entry name" value="Haem_d1_sf"/>
</dbReference>
<dbReference type="Proteomes" id="UP000018348">
    <property type="component" value="Unassembled WGS sequence"/>
</dbReference>
<dbReference type="PANTHER" id="PTHR46928">
    <property type="entry name" value="MESENCHYME-SPECIFIC CELL SURFACE GLYCOPROTEIN"/>
    <property type="match status" value="1"/>
</dbReference>
<dbReference type="Gene3D" id="2.130.10.10">
    <property type="entry name" value="YVTN repeat-like/Quinoprotein amine dehydrogenase"/>
    <property type="match status" value="1"/>
</dbReference>
<evidence type="ECO:0000259" key="2">
    <source>
        <dbReference type="Pfam" id="PF22494"/>
    </source>
</evidence>
<dbReference type="EMBL" id="CAQK01000475">
    <property type="protein sequence ID" value="CCQ51453.1"/>
    <property type="molecule type" value="Genomic_DNA"/>
</dbReference>
<evidence type="ECO:0000313" key="4">
    <source>
        <dbReference type="Proteomes" id="UP000018348"/>
    </source>
</evidence>
<evidence type="ECO:0000256" key="1">
    <source>
        <dbReference type="SAM" id="MobiDB-lite"/>
    </source>
</evidence>
<organism evidence="3 4">
    <name type="scientific">Crocosphaera watsonii WH 8502</name>
    <dbReference type="NCBI Taxonomy" id="423474"/>
    <lineage>
        <taxon>Bacteria</taxon>
        <taxon>Bacillati</taxon>
        <taxon>Cyanobacteriota</taxon>
        <taxon>Cyanophyceae</taxon>
        <taxon>Oscillatoriophycideae</taxon>
        <taxon>Chroococcales</taxon>
        <taxon>Aphanothecaceae</taxon>
        <taxon>Crocosphaera</taxon>
    </lineage>
</organism>
<gene>
    <name evidence="3" type="ORF">CWATWH8502_4148</name>
</gene>
<protein>
    <submittedName>
        <fullName evidence="3">Alkaline phosphatase</fullName>
        <ecNumber evidence="3">3.1.3.1</ecNumber>
    </submittedName>
</protein>
<feature type="domain" description="Choice-of-anchor I" evidence="2">
    <location>
        <begin position="15"/>
        <end position="263"/>
    </location>
</feature>
<dbReference type="InterPro" id="IPR052956">
    <property type="entry name" value="Mesenchyme-surface_protein"/>
</dbReference>
<sequence length="392" mass="41438">MAINLDFLGRYSTGVFDEGAAEITAYDPTTQRLFVVNADAGIIDVLDISDPSNPVIATTDGGEEIRIDVSDATLPDGFVVGGINSVAVNNGVIAIAVEADATGDNGLAVFYTVGTTDTAPVFLNAVEVGALPDMVTFTPDGTKVLTANEGEPNDDYSVDPEGSISIIDISGGVETVTQANVTTAGFTQFNDQIESLRGQGVRIFGPGATVAQDLEPEYIAVSSDSQTAYVSLQENNALAVVDLTSNEVTAILPLGFKDQNLSPTVTTTFFEEEELPVIGTSQAQGEILLGGFSGLYFEGVNPDNGNLQFITHPDLGPSQTGNADVDGDGTEERVRTYLLPDLEPRFVRFEYNPNDGNLSITEQVLLRDQNGNPLSGRANLETDDTGRIPIDE</sequence>